<keyword evidence="4" id="KW-1185">Reference proteome</keyword>
<evidence type="ECO:0000259" key="2">
    <source>
        <dbReference type="Pfam" id="PF13518"/>
    </source>
</evidence>
<gene>
    <name evidence="3" type="ORF">FGO68_gene9595</name>
</gene>
<feature type="compositionally biased region" description="Polar residues" evidence="1">
    <location>
        <begin position="42"/>
        <end position="52"/>
    </location>
</feature>
<evidence type="ECO:0000313" key="4">
    <source>
        <dbReference type="Proteomes" id="UP000785679"/>
    </source>
</evidence>
<feature type="domain" description="Insertion element IS150 protein InsJ-like helix-turn-helix" evidence="2">
    <location>
        <begin position="165"/>
        <end position="204"/>
    </location>
</feature>
<dbReference type="Proteomes" id="UP000785679">
    <property type="component" value="Unassembled WGS sequence"/>
</dbReference>
<organism evidence="3 4">
    <name type="scientific">Halteria grandinella</name>
    <dbReference type="NCBI Taxonomy" id="5974"/>
    <lineage>
        <taxon>Eukaryota</taxon>
        <taxon>Sar</taxon>
        <taxon>Alveolata</taxon>
        <taxon>Ciliophora</taxon>
        <taxon>Intramacronucleata</taxon>
        <taxon>Spirotrichea</taxon>
        <taxon>Stichotrichia</taxon>
        <taxon>Sporadotrichida</taxon>
        <taxon>Halteriidae</taxon>
        <taxon>Halteria</taxon>
    </lineage>
</organism>
<feature type="region of interest" description="Disordered" evidence="1">
    <location>
        <begin position="19"/>
        <end position="52"/>
    </location>
</feature>
<dbReference type="InterPro" id="IPR055247">
    <property type="entry name" value="InsJ-like_HTH"/>
</dbReference>
<dbReference type="Pfam" id="PF13518">
    <property type="entry name" value="HTH_28"/>
    <property type="match status" value="1"/>
</dbReference>
<comment type="caution">
    <text evidence="3">The sequence shown here is derived from an EMBL/GenBank/DDBJ whole genome shotgun (WGS) entry which is preliminary data.</text>
</comment>
<dbReference type="EMBL" id="RRYP01003334">
    <property type="protein sequence ID" value="TNV83901.1"/>
    <property type="molecule type" value="Genomic_DNA"/>
</dbReference>
<protein>
    <recommendedName>
        <fullName evidence="2">Insertion element IS150 protein InsJ-like helix-turn-helix domain-containing protein</fullName>
    </recommendedName>
</protein>
<evidence type="ECO:0000313" key="3">
    <source>
        <dbReference type="EMBL" id="TNV83901.1"/>
    </source>
</evidence>
<reference evidence="3" key="1">
    <citation type="submission" date="2019-06" db="EMBL/GenBank/DDBJ databases">
        <authorList>
            <person name="Zheng W."/>
        </authorList>
    </citation>
    <scope>NUCLEOTIDE SEQUENCE</scope>
    <source>
        <strain evidence="3">QDHG01</strain>
    </source>
</reference>
<sequence>MPQQMSQVQVQSQQNMIRPDLSNFGSFQGPNQRQVAYGNPVDGQSLQPQSFSSGQNLHLCTSLTRLVNNRDSNLGHFANTADISNSYDLPKTLHPSQVTYTQIPLSHIDQEYPQPTRFYVIKQQPNAAALEPSISNNSGSENYMQQPRKQRPMLINYGCVATEKRYQLIEEVYKNNVGIKEAAEQIGINYQTAKSIIRRFRQTGKIERINKIITPPTNPMQCSVQDKALILAK</sequence>
<accession>A0A8J8T738</accession>
<proteinExistence type="predicted"/>
<feature type="compositionally biased region" description="Polar residues" evidence="1">
    <location>
        <begin position="23"/>
        <end position="34"/>
    </location>
</feature>
<evidence type="ECO:0000256" key="1">
    <source>
        <dbReference type="SAM" id="MobiDB-lite"/>
    </source>
</evidence>
<name>A0A8J8T738_HALGN</name>
<dbReference type="AlphaFoldDB" id="A0A8J8T738"/>
<dbReference type="OrthoDB" id="294423at2759"/>